<name>A0A2P5EH28_TREOI</name>
<dbReference type="AlphaFoldDB" id="A0A2P5EH28"/>
<dbReference type="InParanoid" id="A0A2P5EH28"/>
<evidence type="ECO:0000313" key="2">
    <source>
        <dbReference type="Proteomes" id="UP000237000"/>
    </source>
</evidence>
<dbReference type="EMBL" id="JXTC01000156">
    <property type="protein sequence ID" value="PON84848.1"/>
    <property type="molecule type" value="Genomic_DNA"/>
</dbReference>
<keyword evidence="2" id="KW-1185">Reference proteome</keyword>
<proteinExistence type="predicted"/>
<feature type="non-terminal residue" evidence="1">
    <location>
        <position position="100"/>
    </location>
</feature>
<evidence type="ECO:0000313" key="1">
    <source>
        <dbReference type="EMBL" id="PON84848.1"/>
    </source>
</evidence>
<dbReference type="Proteomes" id="UP000237000">
    <property type="component" value="Unassembled WGS sequence"/>
</dbReference>
<comment type="caution">
    <text evidence="1">The sequence shown here is derived from an EMBL/GenBank/DDBJ whole genome shotgun (WGS) entry which is preliminary data.</text>
</comment>
<sequence>MWVVEINMSNSSCPVFTTYSPPSTTVASFPRRKPRVPIRIFKTIFEVEKSFSIRLQATYNYLIIMINSHSVTNTSSYYKEEKNYTILKHNESKHWNYICS</sequence>
<accession>A0A2P5EH28</accession>
<reference evidence="2" key="1">
    <citation type="submission" date="2016-06" db="EMBL/GenBank/DDBJ databases">
        <title>Parallel loss of symbiosis genes in relatives of nitrogen-fixing non-legume Parasponia.</title>
        <authorList>
            <person name="Van Velzen R."/>
            <person name="Holmer R."/>
            <person name="Bu F."/>
            <person name="Rutten L."/>
            <person name="Van Zeijl A."/>
            <person name="Liu W."/>
            <person name="Santuari L."/>
            <person name="Cao Q."/>
            <person name="Sharma T."/>
            <person name="Shen D."/>
            <person name="Roswanjaya Y."/>
            <person name="Wardhani T."/>
            <person name="Kalhor M.S."/>
            <person name="Jansen J."/>
            <person name="Van den Hoogen J."/>
            <person name="Gungor B."/>
            <person name="Hartog M."/>
            <person name="Hontelez J."/>
            <person name="Verver J."/>
            <person name="Yang W.-C."/>
            <person name="Schijlen E."/>
            <person name="Repin R."/>
            <person name="Schilthuizen M."/>
            <person name="Schranz E."/>
            <person name="Heidstra R."/>
            <person name="Miyata K."/>
            <person name="Fedorova E."/>
            <person name="Kohlen W."/>
            <person name="Bisseling T."/>
            <person name="Smit S."/>
            <person name="Geurts R."/>
        </authorList>
    </citation>
    <scope>NUCLEOTIDE SEQUENCE [LARGE SCALE GENOMIC DNA]</scope>
    <source>
        <strain evidence="2">cv. RG33-2</strain>
    </source>
</reference>
<gene>
    <name evidence="1" type="ORF">TorRG33x02_194000</name>
</gene>
<protein>
    <submittedName>
        <fullName evidence="1">Uncharacterized protein</fullName>
    </submittedName>
</protein>
<organism evidence="1 2">
    <name type="scientific">Trema orientale</name>
    <name type="common">Charcoal tree</name>
    <name type="synonym">Celtis orientalis</name>
    <dbReference type="NCBI Taxonomy" id="63057"/>
    <lineage>
        <taxon>Eukaryota</taxon>
        <taxon>Viridiplantae</taxon>
        <taxon>Streptophyta</taxon>
        <taxon>Embryophyta</taxon>
        <taxon>Tracheophyta</taxon>
        <taxon>Spermatophyta</taxon>
        <taxon>Magnoliopsida</taxon>
        <taxon>eudicotyledons</taxon>
        <taxon>Gunneridae</taxon>
        <taxon>Pentapetalae</taxon>
        <taxon>rosids</taxon>
        <taxon>fabids</taxon>
        <taxon>Rosales</taxon>
        <taxon>Cannabaceae</taxon>
        <taxon>Trema</taxon>
    </lineage>
</organism>
<dbReference type="OrthoDB" id="10334590at2759"/>